<evidence type="ECO:0000256" key="3">
    <source>
        <dbReference type="ARBA" id="ARBA00009047"/>
    </source>
</evidence>
<comment type="function">
    <text evidence="1">Part of the ABC transporter complex MalEFGK involved in maltose/maltodextrin import. Probably responsible for the translocation of the substrate across the membrane.</text>
</comment>
<feature type="transmembrane region" description="Helical" evidence="11">
    <location>
        <begin position="132"/>
        <end position="157"/>
    </location>
</feature>
<reference evidence="13" key="1">
    <citation type="submission" date="2021-08" db="EMBL/GenBank/DDBJ databases">
        <title>Comparative analyses of Brucepasteria parasyntrophica and Teretinema zuelzerae.</title>
        <authorList>
            <person name="Song Y."/>
            <person name="Brune A."/>
        </authorList>
    </citation>
    <scope>NUCLEOTIDE SEQUENCE</scope>
    <source>
        <strain evidence="13">DSM 1903</strain>
    </source>
</reference>
<dbReference type="PANTHER" id="PTHR32243">
    <property type="entry name" value="MALTOSE TRANSPORT SYSTEM PERMEASE-RELATED"/>
    <property type="match status" value="1"/>
</dbReference>
<dbReference type="Pfam" id="PF00528">
    <property type="entry name" value="BPD_transp_1"/>
    <property type="match status" value="1"/>
</dbReference>
<evidence type="ECO:0000256" key="8">
    <source>
        <dbReference type="ARBA" id="ARBA00022989"/>
    </source>
</evidence>
<dbReference type="SUPFAM" id="SSF161098">
    <property type="entry name" value="MetI-like"/>
    <property type="match status" value="1"/>
</dbReference>
<dbReference type="GO" id="GO:0042956">
    <property type="term" value="P:maltodextrin transmembrane transport"/>
    <property type="evidence" value="ECO:0007669"/>
    <property type="project" value="TreeGrafter"/>
</dbReference>
<keyword evidence="8 11" id="KW-1133">Transmembrane helix</keyword>
<feature type="transmembrane region" description="Helical" evidence="11">
    <location>
        <begin position="163"/>
        <end position="182"/>
    </location>
</feature>
<comment type="caution">
    <text evidence="13">The sequence shown here is derived from an EMBL/GenBank/DDBJ whole genome shotgun (WGS) entry which is preliminary data.</text>
</comment>
<evidence type="ECO:0000256" key="6">
    <source>
        <dbReference type="ARBA" id="ARBA00022597"/>
    </source>
</evidence>
<dbReference type="EMBL" id="JAINWA010000003">
    <property type="protein sequence ID" value="MCD1655771.1"/>
    <property type="molecule type" value="Genomic_DNA"/>
</dbReference>
<dbReference type="RefSeq" id="WP_230757559.1">
    <property type="nucleotide sequence ID" value="NZ_JAINWA010000003.1"/>
</dbReference>
<comment type="similarity">
    <text evidence="3">Belongs to the binding-protein-dependent transport system permease family. MalFG subfamily.</text>
</comment>
<feature type="domain" description="ABC transmembrane type-1" evidence="12">
    <location>
        <begin position="95"/>
        <end position="287"/>
    </location>
</feature>
<dbReference type="PROSITE" id="PS50928">
    <property type="entry name" value="ABC_TM1"/>
    <property type="match status" value="1"/>
</dbReference>
<dbReference type="PANTHER" id="PTHR32243:SF50">
    <property type="entry name" value="MALTOSE_MALTODEXTRIN TRANSPORT SYSTEM PERMEASE PROTEIN MALG"/>
    <property type="match status" value="1"/>
</dbReference>
<name>A0AAE3EK08_9SPIR</name>
<protein>
    <recommendedName>
        <fullName evidence="10">Maltose/maltodextrin transport system permease protein MalG</fullName>
    </recommendedName>
</protein>
<feature type="transmembrane region" description="Helical" evidence="11">
    <location>
        <begin position="101"/>
        <end position="120"/>
    </location>
</feature>
<dbReference type="InterPro" id="IPR050901">
    <property type="entry name" value="BP-dep_ABC_trans_perm"/>
</dbReference>
<evidence type="ECO:0000256" key="1">
    <source>
        <dbReference type="ARBA" id="ARBA00002264"/>
    </source>
</evidence>
<dbReference type="Proteomes" id="UP001198163">
    <property type="component" value="Unassembled WGS sequence"/>
</dbReference>
<keyword evidence="5" id="KW-1003">Cell membrane</keyword>
<evidence type="ECO:0000256" key="11">
    <source>
        <dbReference type="RuleBase" id="RU363032"/>
    </source>
</evidence>
<dbReference type="CDD" id="cd06261">
    <property type="entry name" value="TM_PBP2"/>
    <property type="match status" value="1"/>
</dbReference>
<keyword evidence="9 11" id="KW-0472">Membrane</keyword>
<dbReference type="InterPro" id="IPR035906">
    <property type="entry name" value="MetI-like_sf"/>
</dbReference>
<organism evidence="13 14">
    <name type="scientific">Teretinema zuelzerae</name>
    <dbReference type="NCBI Taxonomy" id="156"/>
    <lineage>
        <taxon>Bacteria</taxon>
        <taxon>Pseudomonadati</taxon>
        <taxon>Spirochaetota</taxon>
        <taxon>Spirochaetia</taxon>
        <taxon>Spirochaetales</taxon>
        <taxon>Treponemataceae</taxon>
        <taxon>Teretinema</taxon>
    </lineage>
</organism>
<dbReference type="AlphaFoldDB" id="A0AAE3EK08"/>
<dbReference type="Gene3D" id="1.10.3720.10">
    <property type="entry name" value="MetI-like"/>
    <property type="match status" value="1"/>
</dbReference>
<comment type="subcellular location">
    <subcellularLocation>
        <location evidence="2 11">Cell membrane</location>
        <topology evidence="2 11">Multi-pass membrane protein</topology>
    </subcellularLocation>
</comment>
<evidence type="ECO:0000313" key="14">
    <source>
        <dbReference type="Proteomes" id="UP001198163"/>
    </source>
</evidence>
<dbReference type="GO" id="GO:0005886">
    <property type="term" value="C:plasma membrane"/>
    <property type="evidence" value="ECO:0007669"/>
    <property type="project" value="UniProtKB-SubCell"/>
</dbReference>
<evidence type="ECO:0000313" key="13">
    <source>
        <dbReference type="EMBL" id="MCD1655771.1"/>
    </source>
</evidence>
<evidence type="ECO:0000256" key="5">
    <source>
        <dbReference type="ARBA" id="ARBA00022475"/>
    </source>
</evidence>
<feature type="transmembrane region" description="Helical" evidence="11">
    <location>
        <begin position="266"/>
        <end position="286"/>
    </location>
</feature>
<accession>A0AAE3EK08</accession>
<evidence type="ECO:0000256" key="4">
    <source>
        <dbReference type="ARBA" id="ARBA00022448"/>
    </source>
</evidence>
<keyword evidence="6" id="KW-0762">Sugar transport</keyword>
<gene>
    <name evidence="13" type="ORF">K7J14_13825</name>
</gene>
<sequence length="302" mass="33727">MTSYQPLPRKHSRSSTVVVTSILYLVLAITVLIVLYPVAFTISAAFTETNSLAATSIVPWPSKPSLYQFQRLLTPSDQMVPGTNNVRGTNYVVWYRNTLKIAVMNTLLTLAVCVTSGYIFSRFRFKFRKPLMASMIVLQMFPSFIGMIATYVILWRINGLNSHWGLVLVYATGSVPYSSWLMKGYFDTVSRNIDEAARVDGASPFVTYVRIIIPMAKPMIMFLALTSFTGPWMDFIFPRLILRSDDKKTLAVGLFELINGRANDNFTMFAAGALLVAVPFAILFMAGQKMMLQSLAGDGVKE</sequence>
<feature type="transmembrane region" description="Helical" evidence="11">
    <location>
        <begin position="21"/>
        <end position="46"/>
    </location>
</feature>
<keyword evidence="14" id="KW-1185">Reference proteome</keyword>
<keyword evidence="4 11" id="KW-0813">Transport</keyword>
<evidence type="ECO:0000256" key="2">
    <source>
        <dbReference type="ARBA" id="ARBA00004651"/>
    </source>
</evidence>
<evidence type="ECO:0000259" key="12">
    <source>
        <dbReference type="PROSITE" id="PS50928"/>
    </source>
</evidence>
<keyword evidence="7 11" id="KW-0812">Transmembrane</keyword>
<dbReference type="GO" id="GO:0015423">
    <property type="term" value="F:ABC-type maltose transporter activity"/>
    <property type="evidence" value="ECO:0007669"/>
    <property type="project" value="TreeGrafter"/>
</dbReference>
<dbReference type="InterPro" id="IPR000515">
    <property type="entry name" value="MetI-like"/>
</dbReference>
<evidence type="ECO:0000256" key="7">
    <source>
        <dbReference type="ARBA" id="ARBA00022692"/>
    </source>
</evidence>
<evidence type="ECO:0000256" key="10">
    <source>
        <dbReference type="ARBA" id="ARBA00041109"/>
    </source>
</evidence>
<proteinExistence type="inferred from homology"/>
<evidence type="ECO:0000256" key="9">
    <source>
        <dbReference type="ARBA" id="ARBA00023136"/>
    </source>
</evidence>